<dbReference type="PANTHER" id="PTHR42790:SF19">
    <property type="entry name" value="KYNURENINE_ALPHA-AMINOADIPATE AMINOTRANSFERASE, MITOCHONDRIAL"/>
    <property type="match status" value="1"/>
</dbReference>
<proteinExistence type="predicted"/>
<dbReference type="AlphaFoldDB" id="A0A6A9QIR0"/>
<evidence type="ECO:0000256" key="3">
    <source>
        <dbReference type="ARBA" id="ARBA00022679"/>
    </source>
</evidence>
<keyword evidence="4" id="KW-0663">Pyridoxal phosphate</keyword>
<evidence type="ECO:0000313" key="7">
    <source>
        <dbReference type="Proteomes" id="UP000470772"/>
    </source>
</evidence>
<keyword evidence="2 6" id="KW-0032">Aminotransferase</keyword>
<gene>
    <name evidence="6" type="ORF">GC250_05300</name>
</gene>
<evidence type="ECO:0000313" key="6">
    <source>
        <dbReference type="EMBL" id="MUN28866.1"/>
    </source>
</evidence>
<dbReference type="RefSeq" id="WP_156016476.1">
    <property type="nucleotide sequence ID" value="NZ_WGGD01000005.1"/>
</dbReference>
<dbReference type="Gene3D" id="3.90.1150.10">
    <property type="entry name" value="Aspartate Aminotransferase, domain 1"/>
    <property type="match status" value="1"/>
</dbReference>
<dbReference type="InterPro" id="IPR015424">
    <property type="entry name" value="PyrdxlP-dep_Trfase"/>
</dbReference>
<evidence type="ECO:0000256" key="4">
    <source>
        <dbReference type="ARBA" id="ARBA00022898"/>
    </source>
</evidence>
<dbReference type="GO" id="GO:0030170">
    <property type="term" value="F:pyridoxal phosphate binding"/>
    <property type="evidence" value="ECO:0007669"/>
    <property type="project" value="InterPro"/>
</dbReference>
<feature type="domain" description="Aminotransferase class I/classII large" evidence="5">
    <location>
        <begin position="29"/>
        <end position="376"/>
    </location>
</feature>
<keyword evidence="3 6" id="KW-0808">Transferase</keyword>
<dbReference type="GO" id="GO:0008483">
    <property type="term" value="F:transaminase activity"/>
    <property type="evidence" value="ECO:0007669"/>
    <property type="project" value="UniProtKB-KW"/>
</dbReference>
<reference evidence="6 7" key="1">
    <citation type="submission" date="2019-10" db="EMBL/GenBank/DDBJ databases">
        <title>Sequencing and Assembly of Multiple Reported Metal-Biooxidizing Members of the Extremely Thermoacidophilic Archaeal Family Sulfolobaceae.</title>
        <authorList>
            <person name="Counts J.A."/>
            <person name="Kelly R.M."/>
        </authorList>
    </citation>
    <scope>NUCLEOTIDE SEQUENCE [LARGE SCALE GENOMIC DNA]</scope>
    <source>
        <strain evidence="6 7">DSM 6482</strain>
    </source>
</reference>
<evidence type="ECO:0000259" key="5">
    <source>
        <dbReference type="Pfam" id="PF00155"/>
    </source>
</evidence>
<dbReference type="PANTHER" id="PTHR42790">
    <property type="entry name" value="AMINOTRANSFERASE"/>
    <property type="match status" value="1"/>
</dbReference>
<sequence>MASRIEPSRMGKEITLSPVELGSQMAKKVKINLASGNPDPKVMPINEIKDAYNQVIQEYGFKSLIYPGAGGQEDLIYNVNKFFLPMLGLNKKDDDMTVITSGAQHAMELVSKYFLEYDPIGVENPTFVETFNALKLRSSINFPFDVMNDGIDTASLRTVLEITRIKLLYVIPNCHNPAGVNMSLEKRKEIAELAHEYDFVIIEDDPYRPIAGEVPPPIKSFDSYGNVIYLGSFSKILAPGLRVGFALGEKKTMEKVSLLEQLDFSTSTINQYVVSRLLKTGVVKSLSEKMSSHYRKKMNVMIDALNEEGLTSFNRPSCGFFLLLDLHKDSWSVFKKAIERGLSFVPAKPFFLKGGENMARLSVTNVEEDKIREGISILKESVN</sequence>
<protein>
    <submittedName>
        <fullName evidence="6">Aminotransferase class I/II-fold pyridoxal phosphate-dependent enzyme</fullName>
    </submittedName>
</protein>
<dbReference type="EMBL" id="WGGD01000005">
    <property type="protein sequence ID" value="MUN28866.1"/>
    <property type="molecule type" value="Genomic_DNA"/>
</dbReference>
<name>A0A6A9QIR0_SULME</name>
<dbReference type="GO" id="GO:1901605">
    <property type="term" value="P:alpha-amino acid metabolic process"/>
    <property type="evidence" value="ECO:0007669"/>
    <property type="project" value="TreeGrafter"/>
</dbReference>
<dbReference type="InterPro" id="IPR004839">
    <property type="entry name" value="Aminotransferase_I/II_large"/>
</dbReference>
<dbReference type="CDD" id="cd00609">
    <property type="entry name" value="AAT_like"/>
    <property type="match status" value="1"/>
</dbReference>
<keyword evidence="7" id="KW-1185">Reference proteome</keyword>
<dbReference type="InterPro" id="IPR015421">
    <property type="entry name" value="PyrdxlP-dep_Trfase_major"/>
</dbReference>
<dbReference type="Pfam" id="PF00155">
    <property type="entry name" value="Aminotran_1_2"/>
    <property type="match status" value="1"/>
</dbReference>
<comment type="caution">
    <text evidence="6">The sequence shown here is derived from an EMBL/GenBank/DDBJ whole genome shotgun (WGS) entry which is preliminary data.</text>
</comment>
<dbReference type="Proteomes" id="UP000470772">
    <property type="component" value="Unassembled WGS sequence"/>
</dbReference>
<accession>A0A6A9QIR0</accession>
<comment type="cofactor">
    <cofactor evidence="1">
        <name>pyridoxal 5'-phosphate</name>
        <dbReference type="ChEBI" id="CHEBI:597326"/>
    </cofactor>
</comment>
<dbReference type="Gene3D" id="3.40.640.10">
    <property type="entry name" value="Type I PLP-dependent aspartate aminotransferase-like (Major domain)"/>
    <property type="match status" value="1"/>
</dbReference>
<dbReference type="InterPro" id="IPR015422">
    <property type="entry name" value="PyrdxlP-dep_Trfase_small"/>
</dbReference>
<dbReference type="InterPro" id="IPR050859">
    <property type="entry name" value="Class-I_PLP-dep_aminotransf"/>
</dbReference>
<dbReference type="SUPFAM" id="SSF53383">
    <property type="entry name" value="PLP-dependent transferases"/>
    <property type="match status" value="1"/>
</dbReference>
<evidence type="ECO:0000256" key="1">
    <source>
        <dbReference type="ARBA" id="ARBA00001933"/>
    </source>
</evidence>
<organism evidence="6 7">
    <name type="scientific">Sulfuracidifex metallicus DSM 6482 = JCM 9184</name>
    <dbReference type="NCBI Taxonomy" id="523847"/>
    <lineage>
        <taxon>Archaea</taxon>
        <taxon>Thermoproteota</taxon>
        <taxon>Thermoprotei</taxon>
        <taxon>Sulfolobales</taxon>
        <taxon>Sulfolobaceae</taxon>
        <taxon>Sulfuracidifex</taxon>
    </lineage>
</organism>
<evidence type="ECO:0000256" key="2">
    <source>
        <dbReference type="ARBA" id="ARBA00022576"/>
    </source>
</evidence>